<protein>
    <submittedName>
        <fullName evidence="1">Uncharacterized protein</fullName>
    </submittedName>
</protein>
<comment type="caution">
    <text evidence="1">The sequence shown here is derived from an EMBL/GenBank/DDBJ whole genome shotgun (WGS) entry which is preliminary data.</text>
</comment>
<sequence>MEDLYFIAPIAAGQLFLHSSFKRRVASLRLHASTLRARRPLASEVSSTILSARNEKDLRRRRCDAGWRRPDHTEEENSVMDGVRTHSQSRHHFWMVVGHKQNEWRSSSSSGRKQTAATTSPSTKTPTADFELDDARR</sequence>
<gene>
    <name evidence="1" type="ORF">HPB50_018653</name>
</gene>
<proteinExistence type="predicted"/>
<reference evidence="1" key="1">
    <citation type="submission" date="2020-05" db="EMBL/GenBank/DDBJ databases">
        <title>Large-scale comparative analyses of tick genomes elucidate their genetic diversity and vector capacities.</title>
        <authorList>
            <person name="Jia N."/>
            <person name="Wang J."/>
            <person name="Shi W."/>
            <person name="Du L."/>
            <person name="Sun Y."/>
            <person name="Zhan W."/>
            <person name="Jiang J."/>
            <person name="Wang Q."/>
            <person name="Zhang B."/>
            <person name="Ji P."/>
            <person name="Sakyi L.B."/>
            <person name="Cui X."/>
            <person name="Yuan T."/>
            <person name="Jiang B."/>
            <person name="Yang W."/>
            <person name="Lam T.T.-Y."/>
            <person name="Chang Q."/>
            <person name="Ding S."/>
            <person name="Wang X."/>
            <person name="Zhu J."/>
            <person name="Ruan X."/>
            <person name="Zhao L."/>
            <person name="Wei J."/>
            <person name="Que T."/>
            <person name="Du C."/>
            <person name="Cheng J."/>
            <person name="Dai P."/>
            <person name="Han X."/>
            <person name="Huang E."/>
            <person name="Gao Y."/>
            <person name="Liu J."/>
            <person name="Shao H."/>
            <person name="Ye R."/>
            <person name="Li L."/>
            <person name="Wei W."/>
            <person name="Wang X."/>
            <person name="Wang C."/>
            <person name="Yang T."/>
            <person name="Huo Q."/>
            <person name="Li W."/>
            <person name="Guo W."/>
            <person name="Chen H."/>
            <person name="Zhou L."/>
            <person name="Ni X."/>
            <person name="Tian J."/>
            <person name="Zhou Y."/>
            <person name="Sheng Y."/>
            <person name="Liu T."/>
            <person name="Pan Y."/>
            <person name="Xia L."/>
            <person name="Li J."/>
            <person name="Zhao F."/>
            <person name="Cao W."/>
        </authorList>
    </citation>
    <scope>NUCLEOTIDE SEQUENCE</scope>
    <source>
        <strain evidence="1">Hyas-2018</strain>
    </source>
</reference>
<dbReference type="EMBL" id="CM023484">
    <property type="protein sequence ID" value="KAH6933872.1"/>
    <property type="molecule type" value="Genomic_DNA"/>
</dbReference>
<evidence type="ECO:0000313" key="2">
    <source>
        <dbReference type="Proteomes" id="UP000821845"/>
    </source>
</evidence>
<organism evidence="1 2">
    <name type="scientific">Hyalomma asiaticum</name>
    <name type="common">Tick</name>
    <dbReference type="NCBI Taxonomy" id="266040"/>
    <lineage>
        <taxon>Eukaryota</taxon>
        <taxon>Metazoa</taxon>
        <taxon>Ecdysozoa</taxon>
        <taxon>Arthropoda</taxon>
        <taxon>Chelicerata</taxon>
        <taxon>Arachnida</taxon>
        <taxon>Acari</taxon>
        <taxon>Parasitiformes</taxon>
        <taxon>Ixodida</taxon>
        <taxon>Ixodoidea</taxon>
        <taxon>Ixodidae</taxon>
        <taxon>Hyalomminae</taxon>
        <taxon>Hyalomma</taxon>
    </lineage>
</organism>
<keyword evidence="2" id="KW-1185">Reference proteome</keyword>
<evidence type="ECO:0000313" key="1">
    <source>
        <dbReference type="EMBL" id="KAH6933872.1"/>
    </source>
</evidence>
<accession>A0ACB7SFA9</accession>
<name>A0ACB7SFA9_HYAAI</name>
<dbReference type="Proteomes" id="UP000821845">
    <property type="component" value="Chromosome 4"/>
</dbReference>